<proteinExistence type="predicted"/>
<keyword evidence="3" id="KW-1185">Reference proteome</keyword>
<feature type="transmembrane region" description="Helical" evidence="1">
    <location>
        <begin position="61"/>
        <end position="82"/>
    </location>
</feature>
<reference evidence="2 3" key="1">
    <citation type="submission" date="2016-10" db="EMBL/GenBank/DDBJ databases">
        <authorList>
            <person name="Cai Z."/>
        </authorList>
    </citation>
    <scope>NUCLEOTIDE SEQUENCE [LARGE SCALE GENOMIC DNA]</scope>
</reference>
<dbReference type="EMBL" id="FNXT01001156">
    <property type="protein sequence ID" value="SZX72751.1"/>
    <property type="molecule type" value="Genomic_DNA"/>
</dbReference>
<protein>
    <submittedName>
        <fullName evidence="2">Uncharacterized protein</fullName>
    </submittedName>
</protein>
<evidence type="ECO:0000313" key="3">
    <source>
        <dbReference type="Proteomes" id="UP000256970"/>
    </source>
</evidence>
<sequence>MRICPPPSCGKDTNFQDTECPAEVSKIFKSPKNLKCQSSRDAVCYSNGTAMVVSCTNSAGSLVATLSVMLLASLAALAVSLLG</sequence>
<keyword evidence="1" id="KW-1133">Transmembrane helix</keyword>
<organism evidence="2 3">
    <name type="scientific">Tetradesmus obliquus</name>
    <name type="common">Green alga</name>
    <name type="synonym">Acutodesmus obliquus</name>
    <dbReference type="NCBI Taxonomy" id="3088"/>
    <lineage>
        <taxon>Eukaryota</taxon>
        <taxon>Viridiplantae</taxon>
        <taxon>Chlorophyta</taxon>
        <taxon>core chlorophytes</taxon>
        <taxon>Chlorophyceae</taxon>
        <taxon>CS clade</taxon>
        <taxon>Sphaeropleales</taxon>
        <taxon>Scenedesmaceae</taxon>
        <taxon>Tetradesmus</taxon>
    </lineage>
</organism>
<gene>
    <name evidence="2" type="ORF">BQ4739_LOCUS12898</name>
</gene>
<dbReference type="AlphaFoldDB" id="A0A383W5M4"/>
<dbReference type="Proteomes" id="UP000256970">
    <property type="component" value="Unassembled WGS sequence"/>
</dbReference>
<accession>A0A383W5M4</accession>
<evidence type="ECO:0000256" key="1">
    <source>
        <dbReference type="SAM" id="Phobius"/>
    </source>
</evidence>
<keyword evidence="1" id="KW-0812">Transmembrane</keyword>
<name>A0A383W5M4_TETOB</name>
<evidence type="ECO:0000313" key="2">
    <source>
        <dbReference type="EMBL" id="SZX72751.1"/>
    </source>
</evidence>
<keyword evidence="1" id="KW-0472">Membrane</keyword>